<dbReference type="Proteomes" id="UP000266272">
    <property type="component" value="Unassembled WGS sequence"/>
</dbReference>
<keyword evidence="2" id="KW-1185">Reference proteome</keyword>
<evidence type="ECO:0000313" key="2">
    <source>
        <dbReference type="Proteomes" id="UP000266272"/>
    </source>
</evidence>
<evidence type="ECO:0000313" key="1">
    <source>
        <dbReference type="EMBL" id="RFU76397.1"/>
    </source>
</evidence>
<sequence>MSSNSSNLLQSVIDVYGGQKYWESVQSLNVDFEFSGPALEVKGHPGPHKVQVIVDTKTKKVTFKQFGGYYGSWTPTRTEVGKIGSHDALDVRENPKEPFNTHTGDSKWDIHNLFWFVGYAFWNYFNFPFNIADSEIQTREVGGLTHENGEEWRSLEAVFSDGYPTHTKVQKFDFDDGYRLRRMHYSVDVMKNGVPVWHNCYNHAVAGNLIYPTLRVVSVSAPGMSFYSPFVLRGIKIEVNQS</sequence>
<dbReference type="EMBL" id="PXOA01000353">
    <property type="protein sequence ID" value="RFU76397.1"/>
    <property type="molecule type" value="Genomic_DNA"/>
</dbReference>
<protein>
    <submittedName>
        <fullName evidence="1">Uncharacterized protein</fullName>
    </submittedName>
</protein>
<gene>
    <name evidence="1" type="ORF">TARUN_5839</name>
</gene>
<reference evidence="1 2" key="1">
    <citation type="journal article" date="2018" name="PLoS Pathog.">
        <title>Evolution of structural diversity of trichothecenes, a family of toxins produced by plant pathogenic and entomopathogenic fungi.</title>
        <authorList>
            <person name="Proctor R.H."/>
            <person name="McCormick S.P."/>
            <person name="Kim H.S."/>
            <person name="Cardoza R.E."/>
            <person name="Stanley A.M."/>
            <person name="Lindo L."/>
            <person name="Kelly A."/>
            <person name="Brown D.W."/>
            <person name="Lee T."/>
            <person name="Vaughan M.M."/>
            <person name="Alexander N.J."/>
            <person name="Busman M."/>
            <person name="Gutierrez S."/>
        </authorList>
    </citation>
    <scope>NUCLEOTIDE SEQUENCE [LARGE SCALE GENOMIC DNA]</scope>
    <source>
        <strain evidence="1 2">IBT 40837</strain>
    </source>
</reference>
<dbReference type="AlphaFoldDB" id="A0A395NKQ9"/>
<accession>A0A395NKQ9</accession>
<organism evidence="1 2">
    <name type="scientific">Trichoderma arundinaceum</name>
    <dbReference type="NCBI Taxonomy" id="490622"/>
    <lineage>
        <taxon>Eukaryota</taxon>
        <taxon>Fungi</taxon>
        <taxon>Dikarya</taxon>
        <taxon>Ascomycota</taxon>
        <taxon>Pezizomycotina</taxon>
        <taxon>Sordariomycetes</taxon>
        <taxon>Hypocreomycetidae</taxon>
        <taxon>Hypocreales</taxon>
        <taxon>Hypocreaceae</taxon>
        <taxon>Trichoderma</taxon>
    </lineage>
</organism>
<proteinExistence type="predicted"/>
<dbReference type="OrthoDB" id="4874998at2759"/>
<name>A0A395NKQ9_TRIAR</name>
<comment type="caution">
    <text evidence="1">The sequence shown here is derived from an EMBL/GenBank/DDBJ whole genome shotgun (WGS) entry which is preliminary data.</text>
</comment>